<dbReference type="Proteomes" id="UP000807769">
    <property type="component" value="Unassembled WGS sequence"/>
</dbReference>
<sequence>MASTNKCSGNTTMYPGEQGGRTCCYVSDELKGEISRGRNPNFSMTRQMQPQLIQSLHELRRGHAKNVPFTEPVIPHTINFESSDSPNAKQRSSETKESQDNNISQLLGITIAAIKVTQDFVPINLAKGILGTVANILMIVQSVIKNKSDFLAIVKKCKIIREILERVTKDITSDNLPGYLAHALLELNLSVNNINNEVVSRKEKGLLKRFFSATIDRDQIASWEKDIDHVLVLFNTEAIAGIAMRVERFALGLDGNTIGVNVLKYHPTEPPSRPSMFYGRDDLVAELTTLVVSDEHIALIGPGGMGKSSLAKAILHEPLTIEKFADRCFFVTYDGLDPSTITFETFMARFAGALGIEIAGIDTLRPISTFLHSSSALVVLDNAETFEEASASSALGKIPSVIAEIACIPGTVLILTSRSRRSAPNVPWITKDIPPLDSSSAQEAFFRIYCQADHENAEGGITNLLQDLELHPLSINLLANAAQQNGWSPVMLLERWKDRHSAVLDHGEGKLQSLSYTMQLSLNSPSIQKLGEEVRHTLAVIAFLPQDGFVKMLAPIQHYVRDSLPPPDSTCLRGIHTFYYCTVQRCSEERDGHADIITSDHLNIEHVIAFGLAHIPEVTYPACWTFLQCLKCHFPRSTSLTPAIFNIVENSSARTSKAHCLWNLGWLYMTLSQHTESMKAFKAAGALCIATGKHEMAAQCVIACACADIYRCQGRVLQSQQVLEGFQPSESWEYLSEPTKAKVWFFLDTARMYTSASADELFVKSSEDHMWGLRFKLWHWRAKFYYGEDIAQVNTHLEDLLLQCTSTGDFVRRDALEGLAEVAFCEGRLSKAMDILQTIVESEGQLPHDIPAILKALVASKQGDHALARELINPAPGLLQFFVLRTAFVFLVRSYGSACIELTAGAYDRAEYHFIATIEGCDIQGHLNFKAYSKRGLGEIAFVHGDFALALRCFMETWSLCTEMGVSTRHLYNYEPLYVLPDRFRGWTLFLEGRSPFANII</sequence>
<comment type="caution">
    <text evidence="3">The sequence shown here is derived from an EMBL/GenBank/DDBJ whole genome shotgun (WGS) entry which is preliminary data.</text>
</comment>
<protein>
    <recommendedName>
        <fullName evidence="2">Novel STAND NTPase 1 domain-containing protein</fullName>
    </recommendedName>
</protein>
<dbReference type="CDD" id="cd21037">
    <property type="entry name" value="MLKL_NTD"/>
    <property type="match status" value="1"/>
</dbReference>
<proteinExistence type="predicted"/>
<dbReference type="GeneID" id="64636450"/>
<dbReference type="PANTHER" id="PTHR47691">
    <property type="entry name" value="REGULATOR-RELATED"/>
    <property type="match status" value="1"/>
</dbReference>
<name>A0A9P7E8K3_9AGAM</name>
<dbReference type="Pfam" id="PF20703">
    <property type="entry name" value="nSTAND1"/>
    <property type="match status" value="1"/>
</dbReference>
<feature type="compositionally biased region" description="Polar residues" evidence="1">
    <location>
        <begin position="79"/>
        <end position="90"/>
    </location>
</feature>
<dbReference type="InterPro" id="IPR011990">
    <property type="entry name" value="TPR-like_helical_dom_sf"/>
</dbReference>
<dbReference type="InterPro" id="IPR027417">
    <property type="entry name" value="P-loop_NTPase"/>
</dbReference>
<dbReference type="Gene3D" id="1.25.40.10">
    <property type="entry name" value="Tetratricopeptide repeat domain"/>
    <property type="match status" value="1"/>
</dbReference>
<dbReference type="InterPro" id="IPR059179">
    <property type="entry name" value="MLKL-like_MCAfunc"/>
</dbReference>
<dbReference type="Gene3D" id="3.40.50.300">
    <property type="entry name" value="P-loop containing nucleotide triphosphate hydrolases"/>
    <property type="match status" value="1"/>
</dbReference>
<reference evidence="3" key="1">
    <citation type="journal article" date="2020" name="New Phytol.">
        <title>Comparative genomics reveals dynamic genome evolution in host specialist ectomycorrhizal fungi.</title>
        <authorList>
            <person name="Lofgren L.A."/>
            <person name="Nguyen N.H."/>
            <person name="Vilgalys R."/>
            <person name="Ruytinx J."/>
            <person name="Liao H.L."/>
            <person name="Branco S."/>
            <person name="Kuo A."/>
            <person name="LaButti K."/>
            <person name="Lipzen A."/>
            <person name="Andreopoulos W."/>
            <person name="Pangilinan J."/>
            <person name="Riley R."/>
            <person name="Hundley H."/>
            <person name="Na H."/>
            <person name="Barry K."/>
            <person name="Grigoriev I.V."/>
            <person name="Stajich J.E."/>
            <person name="Kennedy P.G."/>
        </authorList>
    </citation>
    <scope>NUCLEOTIDE SEQUENCE</scope>
    <source>
        <strain evidence="3">MN1</strain>
    </source>
</reference>
<dbReference type="InterPro" id="IPR036537">
    <property type="entry name" value="Adaptor_Cbl_N_dom_sf"/>
</dbReference>
<dbReference type="GO" id="GO:0007166">
    <property type="term" value="P:cell surface receptor signaling pathway"/>
    <property type="evidence" value="ECO:0007669"/>
    <property type="project" value="InterPro"/>
</dbReference>
<evidence type="ECO:0000259" key="2">
    <source>
        <dbReference type="Pfam" id="PF20703"/>
    </source>
</evidence>
<gene>
    <name evidence="3" type="ORF">BJ212DRAFT_1588601</name>
</gene>
<dbReference type="RefSeq" id="XP_041191345.1">
    <property type="nucleotide sequence ID" value="XM_041342434.1"/>
</dbReference>
<dbReference type="SUPFAM" id="SSF52540">
    <property type="entry name" value="P-loop containing nucleoside triphosphate hydrolases"/>
    <property type="match status" value="1"/>
</dbReference>
<accession>A0A9P7E8K3</accession>
<evidence type="ECO:0000313" key="4">
    <source>
        <dbReference type="Proteomes" id="UP000807769"/>
    </source>
</evidence>
<dbReference type="OrthoDB" id="1534087at2759"/>
<keyword evidence="4" id="KW-1185">Reference proteome</keyword>
<dbReference type="Gene3D" id="1.20.930.20">
    <property type="entry name" value="Adaptor protein Cbl, N-terminal domain"/>
    <property type="match status" value="1"/>
</dbReference>
<evidence type="ECO:0000256" key="1">
    <source>
        <dbReference type="SAM" id="MobiDB-lite"/>
    </source>
</evidence>
<evidence type="ECO:0000313" key="3">
    <source>
        <dbReference type="EMBL" id="KAG1813584.1"/>
    </source>
</evidence>
<feature type="domain" description="Novel STAND NTPase 1" evidence="2">
    <location>
        <begin position="275"/>
        <end position="323"/>
    </location>
</feature>
<feature type="region of interest" description="Disordered" evidence="1">
    <location>
        <begin position="76"/>
        <end position="99"/>
    </location>
</feature>
<organism evidence="3 4">
    <name type="scientific">Suillus subaureus</name>
    <dbReference type="NCBI Taxonomy" id="48587"/>
    <lineage>
        <taxon>Eukaryota</taxon>
        <taxon>Fungi</taxon>
        <taxon>Dikarya</taxon>
        <taxon>Basidiomycota</taxon>
        <taxon>Agaricomycotina</taxon>
        <taxon>Agaricomycetes</taxon>
        <taxon>Agaricomycetidae</taxon>
        <taxon>Boletales</taxon>
        <taxon>Suillineae</taxon>
        <taxon>Suillaceae</taxon>
        <taxon>Suillus</taxon>
    </lineage>
</organism>
<dbReference type="EMBL" id="JABBWG010000023">
    <property type="protein sequence ID" value="KAG1813584.1"/>
    <property type="molecule type" value="Genomic_DNA"/>
</dbReference>
<dbReference type="PANTHER" id="PTHR47691:SF3">
    <property type="entry name" value="HTH-TYPE TRANSCRIPTIONAL REGULATOR RV0890C-RELATED"/>
    <property type="match status" value="1"/>
</dbReference>
<dbReference type="AlphaFoldDB" id="A0A9P7E8K3"/>
<dbReference type="InterPro" id="IPR049052">
    <property type="entry name" value="nSTAND1"/>
</dbReference>